<name>A0A562D663_9GAMM</name>
<gene>
    <name evidence="1" type="ORF">L613_006000000250</name>
</gene>
<keyword evidence="2" id="KW-1185">Reference proteome</keyword>
<dbReference type="EMBL" id="VLJS01000092">
    <property type="protein sequence ID" value="TWH05193.1"/>
    <property type="molecule type" value="Genomic_DNA"/>
</dbReference>
<evidence type="ECO:0008006" key="3">
    <source>
        <dbReference type="Google" id="ProtNLM"/>
    </source>
</evidence>
<reference evidence="1 2" key="1">
    <citation type="submission" date="2019-07" db="EMBL/GenBank/DDBJ databases">
        <title>Genome sequencing of lignin-degrading bacterial isolates.</title>
        <authorList>
            <person name="Gladden J."/>
        </authorList>
    </citation>
    <scope>NUCLEOTIDE SEQUENCE [LARGE SCALE GENOMIC DNA]</scope>
    <source>
        <strain evidence="1 2">J19</strain>
    </source>
</reference>
<evidence type="ECO:0000313" key="1">
    <source>
        <dbReference type="EMBL" id="TWH05193.1"/>
    </source>
</evidence>
<dbReference type="RefSeq" id="WP_028915653.1">
    <property type="nucleotide sequence ID" value="NZ_VLJS01000092.1"/>
</dbReference>
<organism evidence="1 2">
    <name type="scientific">Pseudoxanthomonas taiwanensis J19</name>
    <dbReference type="NCBI Taxonomy" id="935569"/>
    <lineage>
        <taxon>Bacteria</taxon>
        <taxon>Pseudomonadati</taxon>
        <taxon>Pseudomonadota</taxon>
        <taxon>Gammaproteobacteria</taxon>
        <taxon>Lysobacterales</taxon>
        <taxon>Lysobacteraceae</taxon>
        <taxon>Pseudoxanthomonas</taxon>
    </lineage>
</organism>
<evidence type="ECO:0000313" key="2">
    <source>
        <dbReference type="Proteomes" id="UP000321583"/>
    </source>
</evidence>
<comment type="caution">
    <text evidence="1">The sequence shown here is derived from an EMBL/GenBank/DDBJ whole genome shotgun (WGS) entry which is preliminary data.</text>
</comment>
<dbReference type="OrthoDB" id="5976069at2"/>
<proteinExistence type="predicted"/>
<dbReference type="AlphaFoldDB" id="A0A562D663"/>
<dbReference type="Proteomes" id="UP000321583">
    <property type="component" value="Unassembled WGS sequence"/>
</dbReference>
<protein>
    <recommendedName>
        <fullName evidence="3">DUF3619 family protein</fullName>
    </recommendedName>
</protein>
<accession>A0A562D663</accession>
<sequence>MTTAPDSLDRRARQLHAEALAHVSPEVRAHLRRARHEAISAGTERPSWRLPSWLAGGAMAAALVLAVVLRPDPAPPQPDALPAAGVAAATLEDPAVHLEEDPGFYLWLASADVTALALE</sequence>